<dbReference type="Gene3D" id="1.20.140.10">
    <property type="entry name" value="Butyryl-CoA Dehydrogenase, subunit A, domain 3"/>
    <property type="match status" value="1"/>
</dbReference>
<dbReference type="InterPro" id="IPR036250">
    <property type="entry name" value="AcylCo_DH-like_C"/>
</dbReference>
<evidence type="ECO:0000259" key="7">
    <source>
        <dbReference type="Pfam" id="PF02770"/>
    </source>
</evidence>
<evidence type="ECO:0000256" key="5">
    <source>
        <dbReference type="RuleBase" id="RU362125"/>
    </source>
</evidence>
<protein>
    <submittedName>
        <fullName evidence="9">Acyl-CoA dehydrogenase family protein</fullName>
    </submittedName>
</protein>
<keyword evidence="4 5" id="KW-0274">FAD</keyword>
<dbReference type="Proteomes" id="UP001500831">
    <property type="component" value="Unassembled WGS sequence"/>
</dbReference>
<dbReference type="SUPFAM" id="SSF56645">
    <property type="entry name" value="Acyl-CoA dehydrogenase NM domain-like"/>
    <property type="match status" value="1"/>
</dbReference>
<comment type="similarity">
    <text evidence="2 5">Belongs to the acyl-CoA dehydrogenase family.</text>
</comment>
<evidence type="ECO:0000256" key="4">
    <source>
        <dbReference type="ARBA" id="ARBA00022827"/>
    </source>
</evidence>
<keyword evidence="10" id="KW-1185">Reference proteome</keyword>
<dbReference type="CDD" id="cd00567">
    <property type="entry name" value="ACAD"/>
    <property type="match status" value="1"/>
</dbReference>
<dbReference type="InterPro" id="IPR046373">
    <property type="entry name" value="Acyl-CoA_Oxase/DH_mid-dom_sf"/>
</dbReference>
<accession>A0ABN3WB46</accession>
<dbReference type="EMBL" id="BAAAVI010000100">
    <property type="protein sequence ID" value="GAA2909543.1"/>
    <property type="molecule type" value="Genomic_DNA"/>
</dbReference>
<evidence type="ECO:0000256" key="1">
    <source>
        <dbReference type="ARBA" id="ARBA00001974"/>
    </source>
</evidence>
<evidence type="ECO:0000259" key="6">
    <source>
        <dbReference type="Pfam" id="PF00441"/>
    </source>
</evidence>
<dbReference type="InterPro" id="IPR013786">
    <property type="entry name" value="AcylCoA_DH/ox_N"/>
</dbReference>
<feature type="domain" description="Acyl-CoA dehydrogenase/oxidase C-terminal" evidence="6">
    <location>
        <begin position="218"/>
        <end position="361"/>
    </location>
</feature>
<feature type="domain" description="Acyl-CoA oxidase/dehydrogenase middle" evidence="7">
    <location>
        <begin position="109"/>
        <end position="199"/>
    </location>
</feature>
<proteinExistence type="inferred from homology"/>
<dbReference type="Pfam" id="PF00441">
    <property type="entry name" value="Acyl-CoA_dh_1"/>
    <property type="match status" value="1"/>
</dbReference>
<evidence type="ECO:0000259" key="8">
    <source>
        <dbReference type="Pfam" id="PF02771"/>
    </source>
</evidence>
<dbReference type="InterPro" id="IPR037069">
    <property type="entry name" value="AcylCoA_DH/ox_N_sf"/>
</dbReference>
<evidence type="ECO:0000313" key="9">
    <source>
        <dbReference type="EMBL" id="GAA2909543.1"/>
    </source>
</evidence>
<dbReference type="PANTHER" id="PTHR43884">
    <property type="entry name" value="ACYL-COA DEHYDROGENASE"/>
    <property type="match status" value="1"/>
</dbReference>
<dbReference type="Pfam" id="PF02770">
    <property type="entry name" value="Acyl-CoA_dh_M"/>
    <property type="match status" value="1"/>
</dbReference>
<dbReference type="Gene3D" id="2.40.110.10">
    <property type="entry name" value="Butyryl-CoA Dehydrogenase, subunit A, domain 2"/>
    <property type="match status" value="1"/>
</dbReference>
<evidence type="ECO:0000313" key="10">
    <source>
        <dbReference type="Proteomes" id="UP001500831"/>
    </source>
</evidence>
<keyword evidence="3 5" id="KW-0285">Flavoprotein</keyword>
<dbReference type="InterPro" id="IPR006091">
    <property type="entry name" value="Acyl-CoA_Oxase/DH_mid-dom"/>
</dbReference>
<dbReference type="InterPro" id="IPR009100">
    <property type="entry name" value="AcylCoA_DH/oxidase_NM_dom_sf"/>
</dbReference>
<reference evidence="9 10" key="1">
    <citation type="journal article" date="2019" name="Int. J. Syst. Evol. Microbiol.">
        <title>The Global Catalogue of Microorganisms (GCM) 10K type strain sequencing project: providing services to taxonomists for standard genome sequencing and annotation.</title>
        <authorList>
            <consortium name="The Broad Institute Genomics Platform"/>
            <consortium name="The Broad Institute Genome Sequencing Center for Infectious Disease"/>
            <person name="Wu L."/>
            <person name="Ma J."/>
        </authorList>
    </citation>
    <scope>NUCLEOTIDE SEQUENCE [LARGE SCALE GENOMIC DNA]</scope>
    <source>
        <strain evidence="9 10">JCM 6242</strain>
    </source>
</reference>
<keyword evidence="5" id="KW-0560">Oxidoreductase</keyword>
<dbReference type="Pfam" id="PF02771">
    <property type="entry name" value="Acyl-CoA_dh_N"/>
    <property type="match status" value="1"/>
</dbReference>
<gene>
    <name evidence="9" type="ORF">GCM10010517_75970</name>
</gene>
<organism evidence="9 10">
    <name type="scientific">Streptosporangium fragile</name>
    <dbReference type="NCBI Taxonomy" id="46186"/>
    <lineage>
        <taxon>Bacteria</taxon>
        <taxon>Bacillati</taxon>
        <taxon>Actinomycetota</taxon>
        <taxon>Actinomycetes</taxon>
        <taxon>Streptosporangiales</taxon>
        <taxon>Streptosporangiaceae</taxon>
        <taxon>Streptosporangium</taxon>
    </lineage>
</organism>
<sequence>MTEALAEVLTKAVCGSAGAWDIAGELPRDLLRTLGAQGILCAEVASEWGGLGMRGPENGELTAHAGSLCGSLRSVMTSQGMAAWTIQRFGDRAQRTAYLPRLTGGELAAVCFSEPQAGSDLSAISSSIAEQGDELVLTGEKVWATAAAYADLLVVVAKYGQGGAAVVVPARAPGVSVVRIPATTGCRAAGHADVRLDSVRLPRQALLAGSRLPVTMLVTMALTYGRLSVAWGSVGMLRACLASCRDHVQGRRQFGKPLIEHQLVARHIAALFVATRTATMACEQASRSWDERTPSMVSDAVLAKYVASRNAARGAATAMQVMASAAARDGHVVARAYRDAKLMEIIEGTSEVSQLILARRALEVTPWGEPR</sequence>
<name>A0ABN3WB46_9ACTN</name>
<feature type="domain" description="Acyl-CoA dehydrogenase/oxidase N-terminal" evidence="8">
    <location>
        <begin position="4"/>
        <end position="106"/>
    </location>
</feature>
<dbReference type="InterPro" id="IPR009075">
    <property type="entry name" value="AcylCo_DH/oxidase_C"/>
</dbReference>
<evidence type="ECO:0000256" key="2">
    <source>
        <dbReference type="ARBA" id="ARBA00009347"/>
    </source>
</evidence>
<dbReference type="Gene3D" id="1.10.540.10">
    <property type="entry name" value="Acyl-CoA dehydrogenase/oxidase, N-terminal domain"/>
    <property type="match status" value="1"/>
</dbReference>
<comment type="caution">
    <text evidence="9">The sequence shown here is derived from an EMBL/GenBank/DDBJ whole genome shotgun (WGS) entry which is preliminary data.</text>
</comment>
<dbReference type="PANTHER" id="PTHR43884:SF12">
    <property type="entry name" value="ISOVALERYL-COA DEHYDROGENASE, MITOCHONDRIAL-RELATED"/>
    <property type="match status" value="1"/>
</dbReference>
<dbReference type="SUPFAM" id="SSF47203">
    <property type="entry name" value="Acyl-CoA dehydrogenase C-terminal domain-like"/>
    <property type="match status" value="1"/>
</dbReference>
<dbReference type="RefSeq" id="WP_344981596.1">
    <property type="nucleotide sequence ID" value="NZ_BAAAVI010000100.1"/>
</dbReference>
<evidence type="ECO:0000256" key="3">
    <source>
        <dbReference type="ARBA" id="ARBA00022630"/>
    </source>
</evidence>
<comment type="cofactor">
    <cofactor evidence="1 5">
        <name>FAD</name>
        <dbReference type="ChEBI" id="CHEBI:57692"/>
    </cofactor>
</comment>